<dbReference type="SMART" id="SM00332">
    <property type="entry name" value="PP2Cc"/>
    <property type="match status" value="1"/>
</dbReference>
<evidence type="ECO:0000256" key="10">
    <source>
        <dbReference type="RuleBase" id="RU003465"/>
    </source>
</evidence>
<feature type="compositionally biased region" description="Polar residues" evidence="11">
    <location>
        <begin position="413"/>
        <end position="424"/>
    </location>
</feature>
<protein>
    <recommendedName>
        <fullName evidence="4">protein-serine/threonine phosphatase</fullName>
        <ecNumber evidence="4">3.1.3.16</ecNumber>
    </recommendedName>
</protein>
<evidence type="ECO:0000256" key="2">
    <source>
        <dbReference type="ARBA" id="ARBA00001946"/>
    </source>
</evidence>
<dbReference type="EC" id="3.1.3.16" evidence="4"/>
<keyword evidence="6 10" id="KW-0378">Hydrolase</keyword>
<dbReference type="STRING" id="599839.J4HXX6"/>
<dbReference type="HOGENOM" id="CLU_013173_4_3_1"/>
<dbReference type="EMBL" id="HE797116">
    <property type="protein sequence ID" value="CCM03537.1"/>
    <property type="molecule type" value="Genomic_DNA"/>
</dbReference>
<evidence type="ECO:0000256" key="8">
    <source>
        <dbReference type="ARBA" id="ARBA00023211"/>
    </source>
</evidence>
<dbReference type="PROSITE" id="PS51746">
    <property type="entry name" value="PPM_2"/>
    <property type="match status" value="1"/>
</dbReference>
<comment type="similarity">
    <text evidence="3 10">Belongs to the PP2C family.</text>
</comment>
<keyword evidence="7 10" id="KW-0904">Protein phosphatase</keyword>
<dbReference type="PANTHER" id="PTHR13832:SF565">
    <property type="entry name" value="AT28366P-RELATED"/>
    <property type="match status" value="1"/>
</dbReference>
<feature type="compositionally biased region" description="Basic and acidic residues" evidence="11">
    <location>
        <begin position="379"/>
        <end position="389"/>
    </location>
</feature>
<evidence type="ECO:0000256" key="7">
    <source>
        <dbReference type="ARBA" id="ARBA00022912"/>
    </source>
</evidence>
<evidence type="ECO:0000256" key="1">
    <source>
        <dbReference type="ARBA" id="ARBA00001936"/>
    </source>
</evidence>
<comment type="cofactor">
    <cofactor evidence="2">
        <name>Mg(2+)</name>
        <dbReference type="ChEBI" id="CHEBI:18420"/>
    </cofactor>
</comment>
<comment type="cofactor">
    <cofactor evidence="1">
        <name>Mn(2+)</name>
        <dbReference type="ChEBI" id="CHEBI:29035"/>
    </cofactor>
</comment>
<dbReference type="AlphaFoldDB" id="J4HXX6"/>
<dbReference type="PANTHER" id="PTHR13832">
    <property type="entry name" value="PROTEIN PHOSPHATASE 2C"/>
    <property type="match status" value="1"/>
</dbReference>
<feature type="domain" description="PPM-type phosphatase" evidence="12">
    <location>
        <begin position="1"/>
        <end position="236"/>
    </location>
</feature>
<accession>J4HXX6</accession>
<dbReference type="PROSITE" id="PS01032">
    <property type="entry name" value="PPM_1"/>
    <property type="match status" value="1"/>
</dbReference>
<feature type="compositionally biased region" description="Acidic residues" evidence="11">
    <location>
        <begin position="401"/>
        <end position="410"/>
    </location>
</feature>
<dbReference type="GeneID" id="24098448"/>
<feature type="compositionally biased region" description="Polar residues" evidence="11">
    <location>
        <begin position="329"/>
        <end position="349"/>
    </location>
</feature>
<feature type="region of interest" description="Disordered" evidence="11">
    <location>
        <begin position="329"/>
        <end position="472"/>
    </location>
</feature>
<evidence type="ECO:0000256" key="6">
    <source>
        <dbReference type="ARBA" id="ARBA00022801"/>
    </source>
</evidence>
<evidence type="ECO:0000256" key="9">
    <source>
        <dbReference type="ARBA" id="ARBA00048832"/>
    </source>
</evidence>
<dbReference type="FunCoup" id="J4HXX6">
    <property type="interactions" value="796"/>
</dbReference>
<reference evidence="13 14" key="1">
    <citation type="journal article" date="2012" name="Appl. Environ. Microbiol.">
        <title>Short-read sequencing for genomic analysis of the brown rot fungus Fibroporia radiculosa.</title>
        <authorList>
            <person name="Tang J.D."/>
            <person name="Perkins A.D."/>
            <person name="Sonstegard T.S."/>
            <person name="Schroeder S.G."/>
            <person name="Burgess S.C."/>
            <person name="Diehl S.V."/>
        </authorList>
    </citation>
    <scope>NUCLEOTIDE SEQUENCE [LARGE SCALE GENOMIC DNA]</scope>
    <source>
        <strain evidence="13 14">TFFH 294</strain>
    </source>
</reference>
<proteinExistence type="inferred from homology"/>
<dbReference type="SUPFAM" id="SSF81606">
    <property type="entry name" value="PP2C-like"/>
    <property type="match status" value="1"/>
</dbReference>
<dbReference type="InterPro" id="IPR036457">
    <property type="entry name" value="PPM-type-like_dom_sf"/>
</dbReference>
<evidence type="ECO:0000256" key="11">
    <source>
        <dbReference type="SAM" id="MobiDB-lite"/>
    </source>
</evidence>
<keyword evidence="5" id="KW-0479">Metal-binding</keyword>
<dbReference type="CDD" id="cd00143">
    <property type="entry name" value="PP2Cc"/>
    <property type="match status" value="1"/>
</dbReference>
<sequence length="472" mass="52357">MEDAHTIALSLDQDQGESNTFFAVYDGHGGYGASQFSGERVHQHLVATDAYRNKEYIAALKSAFLETDEDMRTSSNYRRDGSGCTAVAALVTTEGKLYVANAGDSRSVLSNKGEVVPLSFDHKPQNESNLALARALGDFDYKRNKELPPEAQIITADPEITERDITDDDEFFVVACDGIWDCLSSQQVIDVVRRLVARGKELQEICEEICELCLAPDTNGGAGIGTDNMTILIVAMLHGRTIEEWYSWVKQRVDKGYGYHTPQDLPPIYSQVRLSAFRRRREVWEKRRREPKALAGEPDDSSWLKAYILDADGTITPDYRFMPRPTALNQSQIDNSQPPNNNESDGKTIQQEEDAESTSSDETIRPGEGDIEDEDETEADRQRVRDIRSQDATQSLRQQVDELERDEMDQDMAQISSKGASTLQGEAPPPPKPSGNNGPEIKQFESLPGGDAPSDAVKAEGLIDSSEGPFKL</sequence>
<dbReference type="RefSeq" id="XP_012182820.1">
    <property type="nucleotide sequence ID" value="XM_012327430.1"/>
</dbReference>
<dbReference type="InterPro" id="IPR000222">
    <property type="entry name" value="PP2C_BS"/>
</dbReference>
<evidence type="ECO:0000259" key="12">
    <source>
        <dbReference type="PROSITE" id="PS51746"/>
    </source>
</evidence>
<dbReference type="Pfam" id="PF00481">
    <property type="entry name" value="PP2C"/>
    <property type="match status" value="2"/>
</dbReference>
<dbReference type="GO" id="GO:0046872">
    <property type="term" value="F:metal ion binding"/>
    <property type="evidence" value="ECO:0007669"/>
    <property type="project" value="UniProtKB-KW"/>
</dbReference>
<dbReference type="InParanoid" id="J4HXX6"/>
<keyword evidence="14" id="KW-1185">Reference proteome</keyword>
<dbReference type="GO" id="GO:0004722">
    <property type="term" value="F:protein serine/threonine phosphatase activity"/>
    <property type="evidence" value="ECO:0007669"/>
    <property type="project" value="UniProtKB-EC"/>
</dbReference>
<comment type="catalytic activity">
    <reaction evidence="9">
        <text>O-phospho-L-threonyl-[protein] + H2O = L-threonyl-[protein] + phosphate</text>
        <dbReference type="Rhea" id="RHEA:47004"/>
        <dbReference type="Rhea" id="RHEA-COMP:11060"/>
        <dbReference type="Rhea" id="RHEA-COMP:11605"/>
        <dbReference type="ChEBI" id="CHEBI:15377"/>
        <dbReference type="ChEBI" id="CHEBI:30013"/>
        <dbReference type="ChEBI" id="CHEBI:43474"/>
        <dbReference type="ChEBI" id="CHEBI:61977"/>
        <dbReference type="EC" id="3.1.3.16"/>
    </reaction>
    <physiologicalReaction direction="left-to-right" evidence="9">
        <dbReference type="Rhea" id="RHEA:47005"/>
    </physiologicalReaction>
</comment>
<dbReference type="Proteomes" id="UP000006352">
    <property type="component" value="Unassembled WGS sequence"/>
</dbReference>
<evidence type="ECO:0000313" key="14">
    <source>
        <dbReference type="Proteomes" id="UP000006352"/>
    </source>
</evidence>
<dbReference type="SMART" id="SM00331">
    <property type="entry name" value="PP2C_SIG"/>
    <property type="match status" value="1"/>
</dbReference>
<dbReference type="OrthoDB" id="10264738at2759"/>
<dbReference type="Gene3D" id="3.60.40.10">
    <property type="entry name" value="PPM-type phosphatase domain"/>
    <property type="match status" value="1"/>
</dbReference>
<evidence type="ECO:0000313" key="13">
    <source>
        <dbReference type="EMBL" id="CCM03537.1"/>
    </source>
</evidence>
<name>J4HXX6_9APHY</name>
<organism evidence="13 14">
    <name type="scientific">Fibroporia radiculosa</name>
    <dbReference type="NCBI Taxonomy" id="599839"/>
    <lineage>
        <taxon>Eukaryota</taxon>
        <taxon>Fungi</taxon>
        <taxon>Dikarya</taxon>
        <taxon>Basidiomycota</taxon>
        <taxon>Agaricomycotina</taxon>
        <taxon>Agaricomycetes</taxon>
        <taxon>Polyporales</taxon>
        <taxon>Fibroporiaceae</taxon>
        <taxon>Fibroporia</taxon>
    </lineage>
</organism>
<feature type="compositionally biased region" description="Acidic residues" evidence="11">
    <location>
        <begin position="369"/>
        <end position="378"/>
    </location>
</feature>
<dbReference type="InterPro" id="IPR001932">
    <property type="entry name" value="PPM-type_phosphatase-like_dom"/>
</dbReference>
<evidence type="ECO:0000256" key="3">
    <source>
        <dbReference type="ARBA" id="ARBA00006702"/>
    </source>
</evidence>
<evidence type="ECO:0000256" key="5">
    <source>
        <dbReference type="ARBA" id="ARBA00022723"/>
    </source>
</evidence>
<dbReference type="InterPro" id="IPR015655">
    <property type="entry name" value="PP2C"/>
</dbReference>
<keyword evidence="8" id="KW-0464">Manganese</keyword>
<gene>
    <name evidence="13" type="ORF">FIBRA_05671</name>
</gene>
<evidence type="ECO:0000256" key="4">
    <source>
        <dbReference type="ARBA" id="ARBA00013081"/>
    </source>
</evidence>